<sequence length="825" mass="92325">MTSSSLDNLAHIANMSEELHQLNSQLKAEEAAGYTPSGSGPYEPETQPSSNSGVNGRPKRIACVNCRQQKSRCDSHQKHPAPCTRCAKKGLHCTLKSDYKRTYKRARIAQIEREFEELKERLKVASAPGSGTGIPLGSNEQIPQSHMAQTHPRASPVVFSPGNIRAPELSHNTSESNNSPEMPSIFRPLDHRSETPFHQTVLEEESLICEEKTIDSVSLSPHTIRNLYLEFVDCYHPILPVVEVTKGPERIYRLCPALFWVIMFVSLRRFRDESQKTLLLELAPLIKNILSEITISPITRYNPTEEDEPIFNACSVYSVQAFLLYTFWPPITSSLSADSSWNTIGVALFQAIRIGLHTRTPNPDGTKTPQQIEMAQEQAKTWIVCNIVSQTIASSFGFPAFVQFDSSMSSLQPTISTIQPAQIPKTLMFMTEIAQFEDQVAKTLNSNPMDPHGLIDATERLPLLKVLNRQLDDLEVKFANEAVDGFRKFQILTARVHLLTYHFMDTSRVASFELQKGLVRLYNAAITLVNHVHSCQTKDKRFVKYLPGVYILSIWQAAFIIGKLAHSPLQKVVDVGSGRQTYQTAISLAAKASVLKHDIAYRSSGIMKSMWQLFRTLDKRNISSWTISIRTRMAASVFFDCLYLLREKVGMIKLNNRTDGNGTNVDDEAISEEDEDFDGATGSDKDTAPTEDQKSNKSTPSSTSSRSKKPRSLSNNLDAESTARKIIRTIPLDPQPMSVSKRSSIFNVVNNSTETSPHMRSEGSYQSPNQDQKMAQNATSGLAKQDPSPMYESLEHFDMDSLDISSSDLLWKDVDSVMNDFGFHT</sequence>
<dbReference type="FunCoup" id="A5DQ60">
    <property type="interactions" value="476"/>
</dbReference>
<proteinExistence type="predicted"/>
<dbReference type="InterPro" id="IPR007219">
    <property type="entry name" value="XnlR_reg_dom"/>
</dbReference>
<keyword evidence="6" id="KW-0804">Transcription</keyword>
<keyword evidence="2" id="KW-0479">Metal-binding</keyword>
<evidence type="ECO:0000256" key="3">
    <source>
        <dbReference type="ARBA" id="ARBA00022833"/>
    </source>
</evidence>
<feature type="compositionally biased region" description="Low complexity" evidence="8">
    <location>
        <begin position="696"/>
        <end position="705"/>
    </location>
</feature>
<dbReference type="InterPro" id="IPR001138">
    <property type="entry name" value="Zn2Cys6_DnaBD"/>
</dbReference>
<dbReference type="Gene3D" id="4.10.240.10">
    <property type="entry name" value="Zn(2)-C6 fungal-type DNA-binding domain"/>
    <property type="match status" value="1"/>
</dbReference>
<gene>
    <name evidence="10" type="ORF">PGUG_05411</name>
</gene>
<evidence type="ECO:0000256" key="8">
    <source>
        <dbReference type="SAM" id="MobiDB-lite"/>
    </source>
</evidence>
<dbReference type="GO" id="GO:0000976">
    <property type="term" value="F:transcription cis-regulatory region binding"/>
    <property type="evidence" value="ECO:0007669"/>
    <property type="project" value="TreeGrafter"/>
</dbReference>
<dbReference type="OrthoDB" id="2341546at2759"/>
<feature type="region of interest" description="Disordered" evidence="8">
    <location>
        <begin position="20"/>
        <end position="57"/>
    </location>
</feature>
<feature type="compositionally biased region" description="Polar residues" evidence="8">
    <location>
        <begin position="655"/>
        <end position="664"/>
    </location>
</feature>
<dbReference type="PROSITE" id="PS50048">
    <property type="entry name" value="ZN2_CY6_FUNGAL_2"/>
    <property type="match status" value="1"/>
</dbReference>
<feature type="domain" description="Zn(2)-C6 fungal-type" evidence="9">
    <location>
        <begin position="62"/>
        <end position="95"/>
    </location>
</feature>
<keyword evidence="5" id="KW-0238">DNA-binding</keyword>
<dbReference type="GO" id="GO:0001227">
    <property type="term" value="F:DNA-binding transcription repressor activity, RNA polymerase II-specific"/>
    <property type="evidence" value="ECO:0007669"/>
    <property type="project" value="EnsemblFungi"/>
</dbReference>
<dbReference type="GO" id="GO:0006351">
    <property type="term" value="P:DNA-templated transcription"/>
    <property type="evidence" value="ECO:0007669"/>
    <property type="project" value="InterPro"/>
</dbReference>
<dbReference type="PANTHER" id="PTHR31845">
    <property type="entry name" value="FINGER DOMAIN PROTEIN, PUTATIVE-RELATED"/>
    <property type="match status" value="1"/>
</dbReference>
<dbReference type="Proteomes" id="UP000001997">
    <property type="component" value="Unassembled WGS sequence"/>
</dbReference>
<evidence type="ECO:0000256" key="4">
    <source>
        <dbReference type="ARBA" id="ARBA00023015"/>
    </source>
</evidence>
<feature type="region of interest" description="Disordered" evidence="8">
    <location>
        <begin position="752"/>
        <end position="776"/>
    </location>
</feature>
<dbReference type="CDD" id="cd00067">
    <property type="entry name" value="GAL4"/>
    <property type="match status" value="1"/>
</dbReference>
<dbReference type="FunFam" id="4.10.240.10:FF:000003">
    <property type="entry name" value="C6 transcription factor (Leu3)"/>
    <property type="match status" value="1"/>
</dbReference>
<keyword evidence="11" id="KW-1185">Reference proteome</keyword>
<dbReference type="SMART" id="SM00066">
    <property type="entry name" value="GAL4"/>
    <property type="match status" value="1"/>
</dbReference>
<dbReference type="EMBL" id="CH408161">
    <property type="protein sequence ID" value="EDK41313.2"/>
    <property type="molecule type" value="Genomic_DNA"/>
</dbReference>
<keyword evidence="3" id="KW-0862">Zinc</keyword>
<evidence type="ECO:0000259" key="9">
    <source>
        <dbReference type="PROSITE" id="PS50048"/>
    </source>
</evidence>
<name>A5DQ60_PICGU</name>
<keyword evidence="7" id="KW-0539">Nucleus</keyword>
<dbReference type="Pfam" id="PF04082">
    <property type="entry name" value="Fungal_trans"/>
    <property type="match status" value="1"/>
</dbReference>
<dbReference type="GO" id="GO:0001228">
    <property type="term" value="F:DNA-binding transcription activator activity, RNA polymerase II-specific"/>
    <property type="evidence" value="ECO:0007669"/>
    <property type="project" value="EnsemblFungi"/>
</dbReference>
<protein>
    <recommendedName>
        <fullName evidence="9">Zn(2)-C6 fungal-type domain-containing protein</fullName>
    </recommendedName>
</protein>
<dbReference type="PANTHER" id="PTHR31845:SF21">
    <property type="entry name" value="REGULATORY PROTEIN LEU3"/>
    <property type="match status" value="1"/>
</dbReference>
<feature type="region of interest" description="Disordered" evidence="8">
    <location>
        <begin position="655"/>
        <end position="720"/>
    </location>
</feature>
<evidence type="ECO:0000313" key="11">
    <source>
        <dbReference type="Proteomes" id="UP000001997"/>
    </source>
</evidence>
<evidence type="ECO:0000256" key="7">
    <source>
        <dbReference type="ARBA" id="ARBA00023242"/>
    </source>
</evidence>
<dbReference type="RefSeq" id="XP_001482391.2">
    <property type="nucleotide sequence ID" value="XM_001482341.1"/>
</dbReference>
<dbReference type="eggNOG" id="ENOG502QPVP">
    <property type="taxonomic scope" value="Eukaryota"/>
</dbReference>
<feature type="compositionally biased region" description="Acidic residues" evidence="8">
    <location>
        <begin position="665"/>
        <end position="678"/>
    </location>
</feature>
<dbReference type="InParanoid" id="A5DQ60"/>
<evidence type="ECO:0000256" key="5">
    <source>
        <dbReference type="ARBA" id="ARBA00023125"/>
    </source>
</evidence>
<feature type="compositionally biased region" description="Polar residues" evidence="8">
    <location>
        <begin position="170"/>
        <end position="181"/>
    </location>
</feature>
<dbReference type="OMA" id="MLWKDVD"/>
<accession>A5DQ60</accession>
<evidence type="ECO:0000256" key="6">
    <source>
        <dbReference type="ARBA" id="ARBA00023163"/>
    </source>
</evidence>
<dbReference type="InterPro" id="IPR036864">
    <property type="entry name" value="Zn2-C6_fun-type_DNA-bd_sf"/>
</dbReference>
<dbReference type="KEGG" id="pgu:PGUG_05411"/>
<dbReference type="Pfam" id="PF00172">
    <property type="entry name" value="Zn_clus"/>
    <property type="match status" value="1"/>
</dbReference>
<dbReference type="CDD" id="cd12148">
    <property type="entry name" value="fungal_TF_MHR"/>
    <property type="match status" value="1"/>
</dbReference>
<dbReference type="AlphaFoldDB" id="A5DQ60"/>
<dbReference type="GO" id="GO:2001278">
    <property type="term" value="P:positive regulation of L-leucine biosynthetic process"/>
    <property type="evidence" value="ECO:0007669"/>
    <property type="project" value="EnsemblFungi"/>
</dbReference>
<dbReference type="STRING" id="294746.A5DQ60"/>
<dbReference type="VEuPathDB" id="FungiDB:PGUG_05411"/>
<evidence type="ECO:0000313" key="10">
    <source>
        <dbReference type="EMBL" id="EDK41313.2"/>
    </source>
</evidence>
<dbReference type="HOGENOM" id="CLU_015609_0_0_1"/>
<evidence type="ECO:0000256" key="1">
    <source>
        <dbReference type="ARBA" id="ARBA00004123"/>
    </source>
</evidence>
<feature type="region of interest" description="Disordered" evidence="8">
    <location>
        <begin position="149"/>
        <end position="181"/>
    </location>
</feature>
<dbReference type="PROSITE" id="PS00463">
    <property type="entry name" value="ZN2_CY6_FUNGAL_1"/>
    <property type="match status" value="1"/>
</dbReference>
<dbReference type="GO" id="GO:0008270">
    <property type="term" value="F:zinc ion binding"/>
    <property type="evidence" value="ECO:0007669"/>
    <property type="project" value="InterPro"/>
</dbReference>
<dbReference type="InterPro" id="IPR051089">
    <property type="entry name" value="prtT"/>
</dbReference>
<evidence type="ECO:0000256" key="2">
    <source>
        <dbReference type="ARBA" id="ARBA00022723"/>
    </source>
</evidence>
<organism evidence="10 11">
    <name type="scientific">Meyerozyma guilliermondii (strain ATCC 6260 / CBS 566 / DSM 6381 / JCM 1539 / NBRC 10279 / NRRL Y-324)</name>
    <name type="common">Yeast</name>
    <name type="synonym">Candida guilliermondii</name>
    <dbReference type="NCBI Taxonomy" id="294746"/>
    <lineage>
        <taxon>Eukaryota</taxon>
        <taxon>Fungi</taxon>
        <taxon>Dikarya</taxon>
        <taxon>Ascomycota</taxon>
        <taxon>Saccharomycotina</taxon>
        <taxon>Pichiomycetes</taxon>
        <taxon>Debaryomycetaceae</taxon>
        <taxon>Meyerozyma</taxon>
    </lineage>
</organism>
<dbReference type="GO" id="GO:0005634">
    <property type="term" value="C:nucleus"/>
    <property type="evidence" value="ECO:0007669"/>
    <property type="project" value="UniProtKB-SubCell"/>
</dbReference>
<feature type="compositionally biased region" description="Basic and acidic residues" evidence="8">
    <location>
        <begin position="683"/>
        <end position="695"/>
    </location>
</feature>
<comment type="subcellular location">
    <subcellularLocation>
        <location evidence="1">Nucleus</location>
    </subcellularLocation>
</comment>
<dbReference type="GeneID" id="5124144"/>
<reference evidence="10 11" key="1">
    <citation type="journal article" date="2009" name="Nature">
        <title>Evolution of pathogenicity and sexual reproduction in eight Candida genomes.</title>
        <authorList>
            <person name="Butler G."/>
            <person name="Rasmussen M.D."/>
            <person name="Lin M.F."/>
            <person name="Santos M.A."/>
            <person name="Sakthikumar S."/>
            <person name="Munro C.A."/>
            <person name="Rheinbay E."/>
            <person name="Grabherr M."/>
            <person name="Forche A."/>
            <person name="Reedy J.L."/>
            <person name="Agrafioti I."/>
            <person name="Arnaud M.B."/>
            <person name="Bates S."/>
            <person name="Brown A.J."/>
            <person name="Brunke S."/>
            <person name="Costanzo M.C."/>
            <person name="Fitzpatrick D.A."/>
            <person name="de Groot P.W."/>
            <person name="Harris D."/>
            <person name="Hoyer L.L."/>
            <person name="Hube B."/>
            <person name="Klis F.M."/>
            <person name="Kodira C."/>
            <person name="Lennard N."/>
            <person name="Logue M.E."/>
            <person name="Martin R."/>
            <person name="Neiman A.M."/>
            <person name="Nikolaou E."/>
            <person name="Quail M.A."/>
            <person name="Quinn J."/>
            <person name="Santos M.C."/>
            <person name="Schmitzberger F.F."/>
            <person name="Sherlock G."/>
            <person name="Shah P."/>
            <person name="Silverstein K.A."/>
            <person name="Skrzypek M.S."/>
            <person name="Soll D."/>
            <person name="Staggs R."/>
            <person name="Stansfield I."/>
            <person name="Stumpf M.P."/>
            <person name="Sudbery P.E."/>
            <person name="Srikantha T."/>
            <person name="Zeng Q."/>
            <person name="Berman J."/>
            <person name="Berriman M."/>
            <person name="Heitman J."/>
            <person name="Gow N.A."/>
            <person name="Lorenz M.C."/>
            <person name="Birren B.W."/>
            <person name="Kellis M."/>
            <person name="Cuomo C.A."/>
        </authorList>
    </citation>
    <scope>NUCLEOTIDE SEQUENCE [LARGE SCALE GENOMIC DNA]</scope>
    <source>
        <strain evidence="11">ATCC 6260 / CBS 566 / DSM 6381 / JCM 1539 / NBRC 10279 / NRRL Y-324</strain>
    </source>
</reference>
<dbReference type="SUPFAM" id="SSF57701">
    <property type="entry name" value="Zn2/Cys6 DNA-binding domain"/>
    <property type="match status" value="1"/>
</dbReference>
<keyword evidence="4" id="KW-0805">Transcription regulation</keyword>